<keyword evidence="3" id="KW-1185">Reference proteome</keyword>
<feature type="transmembrane region" description="Helical" evidence="1">
    <location>
        <begin position="118"/>
        <end position="139"/>
    </location>
</feature>
<comment type="caution">
    <text evidence="2">The sequence shown here is derived from an EMBL/GenBank/DDBJ whole genome shotgun (WGS) entry which is preliminary data.</text>
</comment>
<dbReference type="AlphaFoldDB" id="A0A7Y9JLG5"/>
<dbReference type="RefSeq" id="WP_179430690.1">
    <property type="nucleotide sequence ID" value="NZ_BAABLC010000003.1"/>
</dbReference>
<gene>
    <name evidence="2" type="ORF">BKA02_000345</name>
</gene>
<reference evidence="2 3" key="1">
    <citation type="submission" date="2020-07" db="EMBL/GenBank/DDBJ databases">
        <title>Sequencing the genomes of 1000 actinobacteria strains.</title>
        <authorList>
            <person name="Klenk H.-P."/>
        </authorList>
    </citation>
    <scope>NUCLEOTIDE SEQUENCE [LARGE SCALE GENOMIC DNA]</scope>
    <source>
        <strain evidence="2 3">DSM 22185</strain>
    </source>
</reference>
<accession>A0A7Y9JLG5</accession>
<name>A0A7Y9JLG5_9MICO</name>
<dbReference type="Proteomes" id="UP000552045">
    <property type="component" value="Unassembled WGS sequence"/>
</dbReference>
<feature type="transmembrane region" description="Helical" evidence="1">
    <location>
        <begin position="266"/>
        <end position="287"/>
    </location>
</feature>
<sequence>MNIHWLAGLIVVGPWVLALLIALMWWLLRGTRHALDGAARISALVAIAAAMAMEIVLSAQTWMYDVFDSDDVIAVKHAVPLAAAMVALVIASFPMPRAARGIADVRRRTPLSFVTPRWVIIAAIVTILVVSLTIAAGAASSPDPNGRRTMYVIALGEVEGGTTIYGWYYSLPSVILLAVLLVAGFLSLVLIAHPPLGVDVDRERTQRQVRSRNVLLIVTGGLTLHLSTILLSLGATAGMRLVHAADNPVPLRAQPTFAAIGPFLQYSGYAVLVIGAVLWMMVAITALPARRSELPR</sequence>
<keyword evidence="1" id="KW-1133">Transmembrane helix</keyword>
<keyword evidence="1" id="KW-0812">Transmembrane</keyword>
<dbReference type="EMBL" id="JACCBH010000001">
    <property type="protein sequence ID" value="NYD53290.1"/>
    <property type="molecule type" value="Genomic_DNA"/>
</dbReference>
<proteinExistence type="predicted"/>
<feature type="transmembrane region" description="Helical" evidence="1">
    <location>
        <begin position="213"/>
        <end position="233"/>
    </location>
</feature>
<protein>
    <submittedName>
        <fullName evidence="2">Uncharacterized protein</fullName>
    </submittedName>
</protein>
<evidence type="ECO:0000256" key="1">
    <source>
        <dbReference type="SAM" id="Phobius"/>
    </source>
</evidence>
<feature type="transmembrane region" description="Helical" evidence="1">
    <location>
        <begin position="6"/>
        <end position="28"/>
    </location>
</feature>
<keyword evidence="1" id="KW-0472">Membrane</keyword>
<evidence type="ECO:0000313" key="3">
    <source>
        <dbReference type="Proteomes" id="UP000552045"/>
    </source>
</evidence>
<organism evidence="2 3">
    <name type="scientific">Microbacterium pseudoresistens</name>
    <dbReference type="NCBI Taxonomy" id="640634"/>
    <lineage>
        <taxon>Bacteria</taxon>
        <taxon>Bacillati</taxon>
        <taxon>Actinomycetota</taxon>
        <taxon>Actinomycetes</taxon>
        <taxon>Micrococcales</taxon>
        <taxon>Microbacteriaceae</taxon>
        <taxon>Microbacterium</taxon>
    </lineage>
</organism>
<feature type="transmembrane region" description="Helical" evidence="1">
    <location>
        <begin position="167"/>
        <end position="192"/>
    </location>
</feature>
<evidence type="ECO:0000313" key="2">
    <source>
        <dbReference type="EMBL" id="NYD53290.1"/>
    </source>
</evidence>
<feature type="transmembrane region" description="Helical" evidence="1">
    <location>
        <begin position="79"/>
        <end position="97"/>
    </location>
</feature>
<feature type="transmembrane region" description="Helical" evidence="1">
    <location>
        <begin position="40"/>
        <end position="59"/>
    </location>
</feature>